<protein>
    <recommendedName>
        <fullName evidence="2">Reverse transcriptase domain-containing protein</fullName>
    </recommendedName>
</protein>
<evidence type="ECO:0000259" key="2">
    <source>
        <dbReference type="PROSITE" id="PS50878"/>
    </source>
</evidence>
<dbReference type="InterPro" id="IPR043502">
    <property type="entry name" value="DNA/RNA_pol_sf"/>
</dbReference>
<dbReference type="PANTHER" id="PTHR33332">
    <property type="entry name" value="REVERSE TRANSCRIPTASE DOMAIN-CONTAINING PROTEIN"/>
    <property type="match status" value="1"/>
</dbReference>
<evidence type="ECO:0000313" key="3">
    <source>
        <dbReference type="EMBL" id="KAJ1150934.1"/>
    </source>
</evidence>
<organism evidence="3 4">
    <name type="scientific">Pleurodeles waltl</name>
    <name type="common">Iberian ribbed newt</name>
    <dbReference type="NCBI Taxonomy" id="8319"/>
    <lineage>
        <taxon>Eukaryota</taxon>
        <taxon>Metazoa</taxon>
        <taxon>Chordata</taxon>
        <taxon>Craniata</taxon>
        <taxon>Vertebrata</taxon>
        <taxon>Euteleostomi</taxon>
        <taxon>Amphibia</taxon>
        <taxon>Batrachia</taxon>
        <taxon>Caudata</taxon>
        <taxon>Salamandroidea</taxon>
        <taxon>Salamandridae</taxon>
        <taxon>Pleurodelinae</taxon>
        <taxon>Pleurodeles</taxon>
    </lineage>
</organism>
<feature type="domain" description="Reverse transcriptase" evidence="2">
    <location>
        <begin position="95"/>
        <end position="315"/>
    </location>
</feature>
<dbReference type="InterPro" id="IPR000477">
    <property type="entry name" value="RT_dom"/>
</dbReference>
<gene>
    <name evidence="3" type="ORF">NDU88_003721</name>
</gene>
<dbReference type="EMBL" id="JANPWB010000009">
    <property type="protein sequence ID" value="KAJ1150934.1"/>
    <property type="molecule type" value="Genomic_DNA"/>
</dbReference>
<dbReference type="Pfam" id="PF00078">
    <property type="entry name" value="RVT_1"/>
    <property type="match status" value="1"/>
</dbReference>
<feature type="region of interest" description="Disordered" evidence="1">
    <location>
        <begin position="160"/>
        <end position="195"/>
    </location>
</feature>
<accession>A0AAV7RI87</accession>
<sequence length="498" mass="56091">MPSRPHKTSATPSPPSSIVRSPTYTTASGTRPSQPPQKPTTPAIALNAWTHINTEETKATMNSIHSGAPSDPCPHFIFNKADNIIAPHLQTIINSLFASATFPESWKHAEVNALLKKPTADPSDLKNFRPISLPPFPAKVIEKTINKQLTNFLEDNNLLDPSQSGFRSNHSRRNRPHLSHRRHQNSDGQRRNNPTEIICSVPQGSSLSPTLFNVYMSPLAAIVRKHNINITSYADDTQLILSLTKDPTSAKTNLQDEMKDVAEWMKLSCLKLNSDKTEVLILGNTPSAWDDSWWPTALGTAPTPSDHARNLGFILDPLLTIIKQVNAVSSSCFLTLRMLRKIFRWIPADTRKTVTHALVMSRLDYGNTLYAGTTAKLQKRLQRIQNASARLVLDIPRNWLPVNKRITFRLLTHAHKALHNKVPEYLNRRLSFYMPTRQLRSTNLALAAVPRIRRTTAGGKSFSYLAAKTWNSLPTNLRTTQDHLAFRRQLKTWLFEQQ</sequence>
<name>A0AAV7RI87_PLEWA</name>
<keyword evidence="4" id="KW-1185">Reference proteome</keyword>
<dbReference type="Proteomes" id="UP001066276">
    <property type="component" value="Chromosome 5"/>
</dbReference>
<evidence type="ECO:0000313" key="4">
    <source>
        <dbReference type="Proteomes" id="UP001066276"/>
    </source>
</evidence>
<feature type="compositionally biased region" description="Polar residues" evidence="1">
    <location>
        <begin position="8"/>
        <end position="32"/>
    </location>
</feature>
<dbReference type="SUPFAM" id="SSF56672">
    <property type="entry name" value="DNA/RNA polymerases"/>
    <property type="match status" value="1"/>
</dbReference>
<proteinExistence type="predicted"/>
<feature type="compositionally biased region" description="Basic residues" evidence="1">
    <location>
        <begin position="169"/>
        <end position="183"/>
    </location>
</feature>
<reference evidence="3" key="1">
    <citation type="journal article" date="2022" name="bioRxiv">
        <title>Sequencing and chromosome-scale assembly of the giantPleurodeles waltlgenome.</title>
        <authorList>
            <person name="Brown T."/>
            <person name="Elewa A."/>
            <person name="Iarovenko S."/>
            <person name="Subramanian E."/>
            <person name="Araus A.J."/>
            <person name="Petzold A."/>
            <person name="Susuki M."/>
            <person name="Suzuki K.-i.T."/>
            <person name="Hayashi T."/>
            <person name="Toyoda A."/>
            <person name="Oliveira C."/>
            <person name="Osipova E."/>
            <person name="Leigh N.D."/>
            <person name="Simon A."/>
            <person name="Yun M.H."/>
        </authorList>
    </citation>
    <scope>NUCLEOTIDE SEQUENCE</scope>
    <source>
        <strain evidence="3">20211129_DDA</strain>
        <tissue evidence="3">Liver</tissue>
    </source>
</reference>
<feature type="region of interest" description="Disordered" evidence="1">
    <location>
        <begin position="1"/>
        <end position="41"/>
    </location>
</feature>
<dbReference type="AlphaFoldDB" id="A0AAV7RI87"/>
<dbReference type="PROSITE" id="PS50878">
    <property type="entry name" value="RT_POL"/>
    <property type="match status" value="1"/>
</dbReference>
<dbReference type="CDD" id="cd01650">
    <property type="entry name" value="RT_nLTR_like"/>
    <property type="match status" value="1"/>
</dbReference>
<comment type="caution">
    <text evidence="3">The sequence shown here is derived from an EMBL/GenBank/DDBJ whole genome shotgun (WGS) entry which is preliminary data.</text>
</comment>
<evidence type="ECO:0000256" key="1">
    <source>
        <dbReference type="SAM" id="MobiDB-lite"/>
    </source>
</evidence>